<evidence type="ECO:0000313" key="3">
    <source>
        <dbReference type="Proteomes" id="UP000655208"/>
    </source>
</evidence>
<accession>A0A917WEH5</accession>
<dbReference type="InterPro" id="IPR011009">
    <property type="entry name" value="Kinase-like_dom_sf"/>
</dbReference>
<keyword evidence="1" id="KW-0808">Transferase</keyword>
<dbReference type="GO" id="GO:0016301">
    <property type="term" value="F:kinase activity"/>
    <property type="evidence" value="ECO:0007669"/>
    <property type="project" value="UniProtKB-UniRule"/>
</dbReference>
<dbReference type="AlphaFoldDB" id="A0A917WEH5"/>
<dbReference type="PANTHER" id="PTHR12149">
    <property type="entry name" value="FRUCTOSAMINE 3 KINASE-RELATED PROTEIN"/>
    <property type="match status" value="1"/>
</dbReference>
<dbReference type="SUPFAM" id="SSF56112">
    <property type="entry name" value="Protein kinase-like (PK-like)"/>
    <property type="match status" value="1"/>
</dbReference>
<name>A0A917WEH5_9ACTN</name>
<dbReference type="Gene3D" id="1.10.510.10">
    <property type="entry name" value="Transferase(Phosphotransferase) domain 1"/>
    <property type="match status" value="1"/>
</dbReference>
<comment type="caution">
    <text evidence="2">The sequence shown here is derived from an EMBL/GenBank/DDBJ whole genome shotgun (WGS) entry which is preliminary data.</text>
</comment>
<gene>
    <name evidence="2" type="ORF">GCM10011594_14190</name>
</gene>
<dbReference type="PANTHER" id="PTHR12149:SF8">
    <property type="entry name" value="PROTEIN-RIBULOSAMINE 3-KINASE"/>
    <property type="match status" value="1"/>
</dbReference>
<dbReference type="Gene3D" id="3.30.200.20">
    <property type="entry name" value="Phosphorylase Kinase, domain 1"/>
    <property type="match status" value="1"/>
</dbReference>
<evidence type="ECO:0000313" key="2">
    <source>
        <dbReference type="EMBL" id="GGL95690.1"/>
    </source>
</evidence>
<sequence length="260" mass="27257">MCAVGERDDDWTKHRAGAPAGFFAAEAAGLRWLGEARARGGAAVARVFWFDDENIRLERVRTAAPSTAAAAGLGTALAATHATGAAAFGVGPDDGPGVAFIGRQSLPLGRYPAWGAFYGELRLAPYARAAVDVGHLSADGARLVDRVVERLGTGEWDDGRPPARIHGDLWGGNVLYTGDSAVLIDPAAHGGHGETDLAMLALFGLPGLSRVQAAYAEAAGLDAGWRSRVGLHQLHPLLVHAVSHGPEYGREAERIARRYA</sequence>
<keyword evidence="1 2" id="KW-0418">Kinase</keyword>
<dbReference type="PIRSF" id="PIRSF006221">
    <property type="entry name" value="Ketosamine-3-kinase"/>
    <property type="match status" value="1"/>
</dbReference>
<reference evidence="2" key="1">
    <citation type="journal article" date="2014" name="Int. J. Syst. Evol. Microbiol.">
        <title>Complete genome sequence of Corynebacterium casei LMG S-19264T (=DSM 44701T), isolated from a smear-ripened cheese.</title>
        <authorList>
            <consortium name="US DOE Joint Genome Institute (JGI-PGF)"/>
            <person name="Walter F."/>
            <person name="Albersmeier A."/>
            <person name="Kalinowski J."/>
            <person name="Ruckert C."/>
        </authorList>
    </citation>
    <scope>NUCLEOTIDE SEQUENCE</scope>
    <source>
        <strain evidence="2">CGMCC 4.7308</strain>
    </source>
</reference>
<reference evidence="2" key="2">
    <citation type="submission" date="2020-09" db="EMBL/GenBank/DDBJ databases">
        <authorList>
            <person name="Sun Q."/>
            <person name="Zhou Y."/>
        </authorList>
    </citation>
    <scope>NUCLEOTIDE SEQUENCE</scope>
    <source>
        <strain evidence="2">CGMCC 4.7308</strain>
    </source>
</reference>
<organism evidence="2 3">
    <name type="scientific">Nakamurella endophytica</name>
    <dbReference type="NCBI Taxonomy" id="1748367"/>
    <lineage>
        <taxon>Bacteria</taxon>
        <taxon>Bacillati</taxon>
        <taxon>Actinomycetota</taxon>
        <taxon>Actinomycetes</taxon>
        <taxon>Nakamurellales</taxon>
        <taxon>Nakamurellaceae</taxon>
        <taxon>Nakamurella</taxon>
    </lineage>
</organism>
<dbReference type="InterPro" id="IPR016477">
    <property type="entry name" value="Fructo-/Ketosamine-3-kinase"/>
</dbReference>
<keyword evidence="3" id="KW-1185">Reference proteome</keyword>
<dbReference type="Pfam" id="PF03881">
    <property type="entry name" value="Fructosamin_kin"/>
    <property type="match status" value="1"/>
</dbReference>
<comment type="similarity">
    <text evidence="1">Belongs to the fructosamine kinase family.</text>
</comment>
<dbReference type="Gene3D" id="1.20.1270.240">
    <property type="match status" value="1"/>
</dbReference>
<dbReference type="Proteomes" id="UP000655208">
    <property type="component" value="Unassembled WGS sequence"/>
</dbReference>
<proteinExistence type="inferred from homology"/>
<dbReference type="EMBL" id="BMNA01000002">
    <property type="protein sequence ID" value="GGL95690.1"/>
    <property type="molecule type" value="Genomic_DNA"/>
</dbReference>
<protein>
    <submittedName>
        <fullName evidence="2">Fructosamine kinase</fullName>
    </submittedName>
</protein>
<evidence type="ECO:0000256" key="1">
    <source>
        <dbReference type="PIRNR" id="PIRNR006221"/>
    </source>
</evidence>